<evidence type="ECO:0000313" key="2">
    <source>
        <dbReference type="Proteomes" id="UP000553706"/>
    </source>
</evidence>
<keyword evidence="2" id="KW-1185">Reference proteome</keyword>
<reference evidence="1 2" key="1">
    <citation type="submission" date="2020-08" db="EMBL/GenBank/DDBJ databases">
        <title>Genomic Encyclopedia of Type Strains, Phase IV (KMG-IV): sequencing the most valuable type-strain genomes for metagenomic binning, comparative biology and taxonomic classification.</title>
        <authorList>
            <person name="Goeker M."/>
        </authorList>
    </citation>
    <scope>NUCLEOTIDE SEQUENCE [LARGE SCALE GENOMIC DNA]</scope>
    <source>
        <strain evidence="1 2">DSM 27026</strain>
    </source>
</reference>
<dbReference type="EMBL" id="JACHFJ010000003">
    <property type="protein sequence ID" value="MBB5372993.1"/>
    <property type="molecule type" value="Genomic_DNA"/>
</dbReference>
<dbReference type="Pfam" id="PF17269">
    <property type="entry name" value="DUF5335"/>
    <property type="match status" value="1"/>
</dbReference>
<sequence length="134" mass="14648">MQKLERALWRPYLDELSKKLSGEEGEVRVSGLKLGSQVEAEWLPLRGVIYDHKDDILVISLEGLEHIIHNPKSVHVEGANGMLTSLEAVGADGVKCLLQLRKPLALPAPAEFDVVDEAGDETFPASDPPPWTGT</sequence>
<dbReference type="AlphaFoldDB" id="A0A840VB42"/>
<name>A0A840VB42_9PROT</name>
<dbReference type="RefSeq" id="WP_183266000.1">
    <property type="nucleotide sequence ID" value="NZ_JACHFJ010000003.1"/>
</dbReference>
<organism evidence="1 2">
    <name type="scientific">Acidocella aromatica</name>
    <dbReference type="NCBI Taxonomy" id="1303579"/>
    <lineage>
        <taxon>Bacteria</taxon>
        <taxon>Pseudomonadati</taxon>
        <taxon>Pseudomonadota</taxon>
        <taxon>Alphaproteobacteria</taxon>
        <taxon>Acetobacterales</taxon>
        <taxon>Acidocellaceae</taxon>
        <taxon>Acidocella</taxon>
    </lineage>
</organism>
<gene>
    <name evidence="1" type="ORF">HNP71_001244</name>
</gene>
<protein>
    <submittedName>
        <fullName evidence="1">Uncharacterized protein</fullName>
    </submittedName>
</protein>
<evidence type="ECO:0000313" key="1">
    <source>
        <dbReference type="EMBL" id="MBB5372993.1"/>
    </source>
</evidence>
<proteinExistence type="predicted"/>
<dbReference type="InterPro" id="IPR035223">
    <property type="entry name" value="DUF5335"/>
</dbReference>
<accession>A0A840VB42</accession>
<dbReference type="Proteomes" id="UP000553706">
    <property type="component" value="Unassembled WGS sequence"/>
</dbReference>
<comment type="caution">
    <text evidence="1">The sequence shown here is derived from an EMBL/GenBank/DDBJ whole genome shotgun (WGS) entry which is preliminary data.</text>
</comment>